<keyword evidence="4" id="KW-1185">Reference proteome</keyword>
<dbReference type="InterPro" id="IPR035994">
    <property type="entry name" value="Nucleoside_phosphorylase_sf"/>
</dbReference>
<dbReference type="RefSeq" id="WP_229432494.1">
    <property type="nucleotide sequence ID" value="NZ_JAJHPV010000013.1"/>
</dbReference>
<proteinExistence type="predicted"/>
<dbReference type="SUPFAM" id="SSF52172">
    <property type="entry name" value="CheY-like"/>
    <property type="match status" value="1"/>
</dbReference>
<dbReference type="PANTHER" id="PTHR46832">
    <property type="entry name" value="5'-METHYLTHIOADENOSINE/S-ADENOSYLHOMOCYSTEINE NUCLEOSIDASE"/>
    <property type="match status" value="1"/>
</dbReference>
<reference evidence="3 4" key="1">
    <citation type="submission" date="2021-11" db="EMBL/GenBank/DDBJ databases">
        <authorList>
            <person name="Huq M.A."/>
        </authorList>
    </citation>
    <scope>NUCLEOTIDE SEQUENCE [LARGE SCALE GENOMIC DNA]</scope>
    <source>
        <strain evidence="3 4">MAHUQ-52</strain>
    </source>
</reference>
<dbReference type="PROSITE" id="PS50110">
    <property type="entry name" value="RESPONSE_REGULATORY"/>
    <property type="match status" value="1"/>
</dbReference>
<dbReference type="InterPro" id="IPR011006">
    <property type="entry name" value="CheY-like_superfamily"/>
</dbReference>
<accession>A0ABS8ISN1</accession>
<organism evidence="3 4">
    <name type="scientific">Massilia agrisoli</name>
    <dbReference type="NCBI Taxonomy" id="2892444"/>
    <lineage>
        <taxon>Bacteria</taxon>
        <taxon>Pseudomonadati</taxon>
        <taxon>Pseudomonadota</taxon>
        <taxon>Betaproteobacteria</taxon>
        <taxon>Burkholderiales</taxon>
        <taxon>Oxalobacteraceae</taxon>
        <taxon>Telluria group</taxon>
        <taxon>Massilia</taxon>
    </lineage>
</organism>
<dbReference type="Gene3D" id="3.40.50.2300">
    <property type="match status" value="1"/>
</dbReference>
<feature type="domain" description="Response regulatory" evidence="2">
    <location>
        <begin position="2"/>
        <end position="132"/>
    </location>
</feature>
<sequence>MKILIVEDDVSKRDRITSVLRQTLADTTNSLTLHTASSLVDARCALAAQAFDLMILDIRLPIRVGEVADDTAGMLLLEQLFVDDEYHRPRYVVGISGVEDLYAKASKLLHRHGWVLLKYSPTDQAWADSLSYFIKHVRFMSAEFTEQLAADVVILTALEDPEFTSILKVFPELRGPRSLDGKTLYWEGEVLVEGRSLRIVAGYSWQMGLTAAAILADKFISAFHPRLIAMTGICAGFENDISLGDVIVATQSWEWQGGKIKDSAEGPHLLAAPEPYRGSRTLITDLHALTLNADFSKDVTRQYYPQDTDSVWKVHFGPIVSGLSVVASATVMQEVKAQHRKMLGLEMEAYAIYAAAEFNSHECQRIVMKGVCDFGSAAKGDGVQRAAAMRSALLLRALLGTNQEKYAKN</sequence>
<keyword evidence="1" id="KW-0597">Phosphoprotein</keyword>
<comment type="caution">
    <text evidence="3">The sequence shown here is derived from an EMBL/GenBank/DDBJ whole genome shotgun (WGS) entry which is preliminary data.</text>
</comment>
<evidence type="ECO:0000313" key="4">
    <source>
        <dbReference type="Proteomes" id="UP001198701"/>
    </source>
</evidence>
<gene>
    <name evidence="3" type="ORF">LMJ30_11550</name>
</gene>
<dbReference type="Proteomes" id="UP001198701">
    <property type="component" value="Unassembled WGS sequence"/>
</dbReference>
<dbReference type="Pfam" id="PF01048">
    <property type="entry name" value="PNP_UDP_1"/>
    <property type="match status" value="1"/>
</dbReference>
<protein>
    <recommendedName>
        <fullName evidence="2">Response regulatory domain-containing protein</fullName>
    </recommendedName>
</protein>
<evidence type="ECO:0000313" key="3">
    <source>
        <dbReference type="EMBL" id="MCC6071594.1"/>
    </source>
</evidence>
<evidence type="ECO:0000256" key="1">
    <source>
        <dbReference type="PROSITE-ProRule" id="PRU00169"/>
    </source>
</evidence>
<dbReference type="EMBL" id="JAJHPV010000013">
    <property type="protein sequence ID" value="MCC6071594.1"/>
    <property type="molecule type" value="Genomic_DNA"/>
</dbReference>
<dbReference type="PANTHER" id="PTHR46832:SF1">
    <property type="entry name" value="5'-METHYLTHIOADENOSINE_S-ADENOSYLHOMOCYSTEINE NUCLEOSIDASE"/>
    <property type="match status" value="1"/>
</dbReference>
<dbReference type="InterPro" id="IPR000845">
    <property type="entry name" value="Nucleoside_phosphorylase_d"/>
</dbReference>
<dbReference type="Gene3D" id="3.40.50.1580">
    <property type="entry name" value="Nucleoside phosphorylase domain"/>
    <property type="match status" value="1"/>
</dbReference>
<dbReference type="SUPFAM" id="SSF53167">
    <property type="entry name" value="Purine and uridine phosphorylases"/>
    <property type="match status" value="1"/>
</dbReference>
<dbReference type="InterPro" id="IPR001789">
    <property type="entry name" value="Sig_transdc_resp-reg_receiver"/>
</dbReference>
<feature type="modified residue" description="4-aspartylphosphate" evidence="1">
    <location>
        <position position="57"/>
    </location>
</feature>
<evidence type="ECO:0000259" key="2">
    <source>
        <dbReference type="PROSITE" id="PS50110"/>
    </source>
</evidence>
<name>A0ABS8ISN1_9BURK</name>